<feature type="region of interest" description="Disordered" evidence="1">
    <location>
        <begin position="1"/>
        <end position="61"/>
    </location>
</feature>
<feature type="compositionally biased region" description="Basic and acidic residues" evidence="1">
    <location>
        <begin position="1"/>
        <end position="53"/>
    </location>
</feature>
<keyword evidence="3" id="KW-1185">Reference proteome</keyword>
<organism evidence="2 3">
    <name type="scientific">Pleurodeles waltl</name>
    <name type="common">Iberian ribbed newt</name>
    <dbReference type="NCBI Taxonomy" id="8319"/>
    <lineage>
        <taxon>Eukaryota</taxon>
        <taxon>Metazoa</taxon>
        <taxon>Chordata</taxon>
        <taxon>Craniata</taxon>
        <taxon>Vertebrata</taxon>
        <taxon>Euteleostomi</taxon>
        <taxon>Amphibia</taxon>
        <taxon>Batrachia</taxon>
        <taxon>Caudata</taxon>
        <taxon>Salamandroidea</taxon>
        <taxon>Salamandridae</taxon>
        <taxon>Pleurodelinae</taxon>
        <taxon>Pleurodeles</taxon>
    </lineage>
</organism>
<protein>
    <submittedName>
        <fullName evidence="2">Uncharacterized protein</fullName>
    </submittedName>
</protein>
<dbReference type="Proteomes" id="UP001066276">
    <property type="component" value="Chromosome 1_1"/>
</dbReference>
<comment type="caution">
    <text evidence="2">The sequence shown here is derived from an EMBL/GenBank/DDBJ whole genome shotgun (WGS) entry which is preliminary data.</text>
</comment>
<dbReference type="AlphaFoldDB" id="A0AAV7WUV7"/>
<reference evidence="2" key="1">
    <citation type="journal article" date="2022" name="bioRxiv">
        <title>Sequencing and chromosome-scale assembly of the giantPleurodeles waltlgenome.</title>
        <authorList>
            <person name="Brown T."/>
            <person name="Elewa A."/>
            <person name="Iarovenko S."/>
            <person name="Subramanian E."/>
            <person name="Araus A.J."/>
            <person name="Petzold A."/>
            <person name="Susuki M."/>
            <person name="Suzuki K.-i.T."/>
            <person name="Hayashi T."/>
            <person name="Toyoda A."/>
            <person name="Oliveira C."/>
            <person name="Osipova E."/>
            <person name="Leigh N.D."/>
            <person name="Simon A."/>
            <person name="Yun M.H."/>
        </authorList>
    </citation>
    <scope>NUCLEOTIDE SEQUENCE</scope>
    <source>
        <strain evidence="2">20211129_DDA</strain>
        <tissue evidence="2">Liver</tissue>
    </source>
</reference>
<evidence type="ECO:0000256" key="1">
    <source>
        <dbReference type="SAM" id="MobiDB-lite"/>
    </source>
</evidence>
<gene>
    <name evidence="2" type="ORF">NDU88_003272</name>
</gene>
<sequence>MAKTKTLDERKRRKMEKNGRRRVEGQEAQEFFKTKPDLNTRAWEQQRGEENAEKPAMSSEGRGYFRFAAACEINSRS</sequence>
<evidence type="ECO:0000313" key="3">
    <source>
        <dbReference type="Proteomes" id="UP001066276"/>
    </source>
</evidence>
<accession>A0AAV7WUV7</accession>
<name>A0AAV7WUV7_PLEWA</name>
<proteinExistence type="predicted"/>
<dbReference type="EMBL" id="JANPWB010000001">
    <property type="protein sequence ID" value="KAJ1215664.1"/>
    <property type="molecule type" value="Genomic_DNA"/>
</dbReference>
<evidence type="ECO:0000313" key="2">
    <source>
        <dbReference type="EMBL" id="KAJ1215664.1"/>
    </source>
</evidence>